<evidence type="ECO:0000313" key="2">
    <source>
        <dbReference type="Proteomes" id="UP000276443"/>
    </source>
</evidence>
<gene>
    <name evidence="1" type="ORF">EDC24_2973</name>
</gene>
<reference evidence="1 2" key="1">
    <citation type="submission" date="2018-11" db="EMBL/GenBank/DDBJ databases">
        <title>Genomic Encyclopedia of Type Strains, Phase IV (KMG-IV): sequencing the most valuable type-strain genomes for metagenomic binning, comparative biology and taxonomic classification.</title>
        <authorList>
            <person name="Goeker M."/>
        </authorList>
    </citation>
    <scope>NUCLEOTIDE SEQUENCE [LARGE SCALE GENOMIC DNA]</scope>
    <source>
        <strain evidence="1 2">DSM 18090</strain>
    </source>
</reference>
<evidence type="ECO:0000313" key="1">
    <source>
        <dbReference type="EMBL" id="RPF50155.1"/>
    </source>
</evidence>
<dbReference type="RefSeq" id="WP_124223810.1">
    <property type="nucleotide sequence ID" value="NZ_RKRF01000014.1"/>
</dbReference>
<organism evidence="1 2">
    <name type="scientific">Aquisalibacillus elongatus</name>
    <dbReference type="NCBI Taxonomy" id="485577"/>
    <lineage>
        <taxon>Bacteria</taxon>
        <taxon>Bacillati</taxon>
        <taxon>Bacillota</taxon>
        <taxon>Bacilli</taxon>
        <taxon>Bacillales</taxon>
        <taxon>Bacillaceae</taxon>
        <taxon>Aquisalibacillus</taxon>
    </lineage>
</organism>
<name>A0A3N5BW63_9BACI</name>
<dbReference type="AlphaFoldDB" id="A0A3N5BW63"/>
<dbReference type="EMBL" id="RKRF01000014">
    <property type="protein sequence ID" value="RPF50155.1"/>
    <property type="molecule type" value="Genomic_DNA"/>
</dbReference>
<dbReference type="OrthoDB" id="2355652at2"/>
<dbReference type="Pfam" id="PF14120">
    <property type="entry name" value="YhzD"/>
    <property type="match status" value="1"/>
</dbReference>
<comment type="caution">
    <text evidence="1">The sequence shown here is derived from an EMBL/GenBank/DDBJ whole genome shotgun (WGS) entry which is preliminary data.</text>
</comment>
<proteinExistence type="predicted"/>
<dbReference type="InterPro" id="IPR025544">
    <property type="entry name" value="YhzD"/>
</dbReference>
<accession>A0A3N5BW63</accession>
<protein>
    <submittedName>
        <fullName evidence="1">YhzD-like protein</fullName>
    </submittedName>
</protein>
<keyword evidence="2" id="KW-1185">Reference proteome</keyword>
<dbReference type="Proteomes" id="UP000276443">
    <property type="component" value="Unassembled WGS sequence"/>
</dbReference>
<sequence length="61" mass="7097">MKTYFLTVYSKKGEAILNEQIEANGDDEAKTIGTEKLKEQNFEEETHRLVSPDARLLLFHR</sequence>